<dbReference type="SUPFAM" id="SSF50118">
    <property type="entry name" value="Cell growth inhibitor/plasmid maintenance toxic component"/>
    <property type="match status" value="1"/>
</dbReference>
<protein>
    <submittedName>
        <fullName evidence="1">Uncharacterized protein</fullName>
    </submittedName>
</protein>
<sequence>MSSMKISEFDVVVSYVKYADGTGGKTRPMIVTSVNGDTIVVRRITSKFFNKSEYIQRKYYEIKDWQQAKLKFPSWVDIKPPMRVNKDKFVISVIGRFTKRDIEGLSRFLVDKGE</sequence>
<dbReference type="RefSeq" id="WP_308938489.1">
    <property type="nucleotide sequence ID" value="NZ_JAVIBP010000031.1"/>
</dbReference>
<accession>A0ABU1B6Q2</accession>
<reference evidence="1 2" key="1">
    <citation type="submission" date="2023-08" db="EMBL/GenBank/DDBJ databases">
        <title>Streptococcus ruminantium-associated sheep mastitis outbreak detected in Italy is distinct from bovine isolates.</title>
        <authorList>
            <person name="Rosa M.N."/>
            <person name="Vezina B."/>
            <person name="Tola S."/>
        </authorList>
    </citation>
    <scope>NUCLEOTIDE SEQUENCE [LARGE SCALE GENOMIC DNA]</scope>
    <source>
        <strain evidence="1 2">OM6730</strain>
    </source>
</reference>
<evidence type="ECO:0000313" key="1">
    <source>
        <dbReference type="EMBL" id="MDQ8834127.1"/>
    </source>
</evidence>
<name>A0ABU1B6Q2_9STRE</name>
<keyword evidence="2" id="KW-1185">Reference proteome</keyword>
<dbReference type="Proteomes" id="UP001228446">
    <property type="component" value="Unassembled WGS sequence"/>
</dbReference>
<dbReference type="EMBL" id="JAVIBX010000068">
    <property type="protein sequence ID" value="MDQ8834127.1"/>
    <property type="molecule type" value="Genomic_DNA"/>
</dbReference>
<comment type="caution">
    <text evidence="1">The sequence shown here is derived from an EMBL/GenBank/DDBJ whole genome shotgun (WGS) entry which is preliminary data.</text>
</comment>
<evidence type="ECO:0000313" key="2">
    <source>
        <dbReference type="Proteomes" id="UP001228446"/>
    </source>
</evidence>
<organism evidence="1 2">
    <name type="scientific">Streptococcus ruminantium</name>
    <dbReference type="NCBI Taxonomy" id="1917441"/>
    <lineage>
        <taxon>Bacteria</taxon>
        <taxon>Bacillati</taxon>
        <taxon>Bacillota</taxon>
        <taxon>Bacilli</taxon>
        <taxon>Lactobacillales</taxon>
        <taxon>Streptococcaceae</taxon>
        <taxon>Streptococcus</taxon>
    </lineage>
</organism>
<gene>
    <name evidence="1" type="ORF">RFF62_10175</name>
</gene>
<proteinExistence type="predicted"/>